<evidence type="ECO:0000313" key="1">
    <source>
        <dbReference type="EMBL" id="KAJ1179668.1"/>
    </source>
</evidence>
<dbReference type="EMBL" id="JANPWB010000006">
    <property type="protein sequence ID" value="KAJ1179668.1"/>
    <property type="molecule type" value="Genomic_DNA"/>
</dbReference>
<protein>
    <submittedName>
        <fullName evidence="1">Uncharacterized protein</fullName>
    </submittedName>
</protein>
<organism evidence="1 2">
    <name type="scientific">Pleurodeles waltl</name>
    <name type="common">Iberian ribbed newt</name>
    <dbReference type="NCBI Taxonomy" id="8319"/>
    <lineage>
        <taxon>Eukaryota</taxon>
        <taxon>Metazoa</taxon>
        <taxon>Chordata</taxon>
        <taxon>Craniata</taxon>
        <taxon>Vertebrata</taxon>
        <taxon>Euteleostomi</taxon>
        <taxon>Amphibia</taxon>
        <taxon>Batrachia</taxon>
        <taxon>Caudata</taxon>
        <taxon>Salamandroidea</taxon>
        <taxon>Salamandridae</taxon>
        <taxon>Pleurodelinae</taxon>
        <taxon>Pleurodeles</taxon>
    </lineage>
</organism>
<dbReference type="AlphaFoldDB" id="A0AAV7TTA0"/>
<dbReference type="Proteomes" id="UP001066276">
    <property type="component" value="Chromosome 3_2"/>
</dbReference>
<name>A0AAV7TTA0_PLEWA</name>
<accession>A0AAV7TTA0</accession>
<reference evidence="1" key="1">
    <citation type="journal article" date="2022" name="bioRxiv">
        <title>Sequencing and chromosome-scale assembly of the giantPleurodeles waltlgenome.</title>
        <authorList>
            <person name="Brown T."/>
            <person name="Elewa A."/>
            <person name="Iarovenko S."/>
            <person name="Subramanian E."/>
            <person name="Araus A.J."/>
            <person name="Petzold A."/>
            <person name="Susuki M."/>
            <person name="Suzuki K.-i.T."/>
            <person name="Hayashi T."/>
            <person name="Toyoda A."/>
            <person name="Oliveira C."/>
            <person name="Osipova E."/>
            <person name="Leigh N.D."/>
            <person name="Simon A."/>
            <person name="Yun M.H."/>
        </authorList>
    </citation>
    <scope>NUCLEOTIDE SEQUENCE</scope>
    <source>
        <strain evidence="1">20211129_DDA</strain>
        <tissue evidence="1">Liver</tissue>
    </source>
</reference>
<proteinExistence type="predicted"/>
<keyword evidence="2" id="KW-1185">Reference proteome</keyword>
<comment type="caution">
    <text evidence="1">The sequence shown here is derived from an EMBL/GenBank/DDBJ whole genome shotgun (WGS) entry which is preliminary data.</text>
</comment>
<sequence length="114" mass="13031">MEAVFTYSVSIRCAAIQHDVLGDEIPSIKIRYRTDSRLFNLQRLQAEAKVEEDSVHDFLFTDVLHAEAFGNVLFEDNIIVFCKALSVTFYEERSQGKLEIHVEQGGQGLCMKFI</sequence>
<gene>
    <name evidence="1" type="ORF">NDU88_004902</name>
</gene>
<evidence type="ECO:0000313" key="2">
    <source>
        <dbReference type="Proteomes" id="UP001066276"/>
    </source>
</evidence>